<protein>
    <submittedName>
        <fullName evidence="1">Uncharacterized protein</fullName>
    </submittedName>
</protein>
<dbReference type="InParanoid" id="H3GZZ2"/>
<dbReference type="Proteomes" id="UP000005238">
    <property type="component" value="Unassembled WGS sequence"/>
</dbReference>
<dbReference type="VEuPathDB" id="FungiDB:KRP22_9453"/>
<dbReference type="AlphaFoldDB" id="H3GZZ2"/>
<keyword evidence="2" id="KW-1185">Reference proteome</keyword>
<proteinExistence type="predicted"/>
<organism evidence="1 2">
    <name type="scientific">Phytophthora ramorum</name>
    <name type="common">Sudden oak death agent</name>
    <dbReference type="NCBI Taxonomy" id="164328"/>
    <lineage>
        <taxon>Eukaryota</taxon>
        <taxon>Sar</taxon>
        <taxon>Stramenopiles</taxon>
        <taxon>Oomycota</taxon>
        <taxon>Peronosporomycetes</taxon>
        <taxon>Peronosporales</taxon>
        <taxon>Peronosporaceae</taxon>
        <taxon>Phytophthora</taxon>
    </lineage>
</organism>
<name>H3GZZ2_PHYRM</name>
<reference evidence="2" key="1">
    <citation type="journal article" date="2006" name="Science">
        <title>Phytophthora genome sequences uncover evolutionary origins and mechanisms of pathogenesis.</title>
        <authorList>
            <person name="Tyler B.M."/>
            <person name="Tripathy S."/>
            <person name="Zhang X."/>
            <person name="Dehal P."/>
            <person name="Jiang R.H."/>
            <person name="Aerts A."/>
            <person name="Arredondo F.D."/>
            <person name="Baxter L."/>
            <person name="Bensasson D."/>
            <person name="Beynon J.L."/>
            <person name="Chapman J."/>
            <person name="Damasceno C.M."/>
            <person name="Dorrance A.E."/>
            <person name="Dou D."/>
            <person name="Dickerman A.W."/>
            <person name="Dubchak I.L."/>
            <person name="Garbelotto M."/>
            <person name="Gijzen M."/>
            <person name="Gordon S.G."/>
            <person name="Govers F."/>
            <person name="Grunwald N.J."/>
            <person name="Huang W."/>
            <person name="Ivors K.L."/>
            <person name="Jones R.W."/>
            <person name="Kamoun S."/>
            <person name="Krampis K."/>
            <person name="Lamour K.H."/>
            <person name="Lee M.K."/>
            <person name="McDonald W.H."/>
            <person name="Medina M."/>
            <person name="Meijer H.J."/>
            <person name="Nordberg E.K."/>
            <person name="Maclean D.J."/>
            <person name="Ospina-Giraldo M.D."/>
            <person name="Morris P.F."/>
            <person name="Phuntumart V."/>
            <person name="Putnam N.H."/>
            <person name="Rash S."/>
            <person name="Rose J.K."/>
            <person name="Sakihama Y."/>
            <person name="Salamov A.A."/>
            <person name="Savidor A."/>
            <person name="Scheuring C.F."/>
            <person name="Smith B.M."/>
            <person name="Sobral B.W."/>
            <person name="Terry A."/>
            <person name="Torto-Alalibo T.A."/>
            <person name="Win J."/>
            <person name="Xu Z."/>
            <person name="Zhang H."/>
            <person name="Grigoriev I.V."/>
            <person name="Rokhsar D.S."/>
            <person name="Boore J.L."/>
        </authorList>
    </citation>
    <scope>NUCLEOTIDE SEQUENCE [LARGE SCALE GENOMIC DNA]</scope>
    <source>
        <strain evidence="2">Pr102</strain>
    </source>
</reference>
<dbReference type="VEuPathDB" id="FungiDB:KRP23_8926"/>
<accession>H3GZZ2</accession>
<dbReference type="EnsemblProtists" id="Phyra83427">
    <property type="protein sequence ID" value="Phyra83427"/>
    <property type="gene ID" value="Phyra83427"/>
</dbReference>
<sequence length="214" mass="23552">MKRIFQRRVRSPSADALHAKVAAFATSVREDERQQALIFLRDALVNSSDDNKLLNEREANTLVSVSAQRLRGSFSRALELFNGGRLDGNADATFLLAAESEERNQVLQLLQILKVLLVKGDKAQALLLVGERIPSTFVKVVKALSGADAAGAGELVELMLDVLAVLVTSPEAVQELNESSTLHRIFHLAFQEQRQQMAVVKVFSYFALGCWMGT</sequence>
<evidence type="ECO:0000313" key="2">
    <source>
        <dbReference type="Proteomes" id="UP000005238"/>
    </source>
</evidence>
<dbReference type="OMA" id="GXQASES"/>
<dbReference type="HOGENOM" id="CLU_1075494_0_0_1"/>
<dbReference type="eggNOG" id="ENOG502SJWG">
    <property type="taxonomic scope" value="Eukaryota"/>
</dbReference>
<dbReference type="EMBL" id="DS566085">
    <property type="status" value="NOT_ANNOTATED_CDS"/>
    <property type="molecule type" value="Genomic_DNA"/>
</dbReference>
<reference evidence="1" key="2">
    <citation type="submission" date="2015-06" db="UniProtKB">
        <authorList>
            <consortium name="EnsemblProtists"/>
        </authorList>
    </citation>
    <scope>IDENTIFICATION</scope>
    <source>
        <strain evidence="1">Pr102</strain>
    </source>
</reference>
<evidence type="ECO:0000313" key="1">
    <source>
        <dbReference type="EnsemblProtists" id="Phyra83427"/>
    </source>
</evidence>